<feature type="binding site" evidence="12">
    <location>
        <position position="195"/>
    </location>
    <ligand>
        <name>D-ribose 5-phosphate</name>
        <dbReference type="ChEBI" id="CHEBI:78346"/>
    </ligand>
</feature>
<evidence type="ECO:0000256" key="1">
    <source>
        <dbReference type="ARBA" id="ARBA00004996"/>
    </source>
</evidence>
<dbReference type="FunFam" id="3.40.50.2020:FF:000001">
    <property type="entry name" value="Ribose-phosphate pyrophosphokinase"/>
    <property type="match status" value="1"/>
</dbReference>
<dbReference type="Proteomes" id="UP000322876">
    <property type="component" value="Unassembled WGS sequence"/>
</dbReference>
<evidence type="ECO:0000256" key="11">
    <source>
        <dbReference type="ARBA" id="ARBA00061444"/>
    </source>
</evidence>
<dbReference type="GO" id="GO:0006015">
    <property type="term" value="P:5-phosphoribose 1-diphosphate biosynthetic process"/>
    <property type="evidence" value="ECO:0007669"/>
    <property type="project" value="UniProtKB-UniRule"/>
</dbReference>
<dbReference type="SUPFAM" id="SSF53271">
    <property type="entry name" value="PRTase-like"/>
    <property type="match status" value="1"/>
</dbReference>
<comment type="subcellular location">
    <subcellularLocation>
        <location evidence="12">Cytoplasm</location>
    </subcellularLocation>
</comment>
<evidence type="ECO:0000256" key="2">
    <source>
        <dbReference type="ARBA" id="ARBA00022679"/>
    </source>
</evidence>
<dbReference type="GO" id="GO:0006164">
    <property type="term" value="P:purine nucleotide biosynthetic process"/>
    <property type="evidence" value="ECO:0007669"/>
    <property type="project" value="TreeGrafter"/>
</dbReference>
<dbReference type="GO" id="GO:0000287">
    <property type="term" value="F:magnesium ion binding"/>
    <property type="evidence" value="ECO:0007669"/>
    <property type="project" value="UniProtKB-UniRule"/>
</dbReference>
<reference evidence="14 15" key="1">
    <citation type="submission" date="2019-06" db="EMBL/GenBank/DDBJ databases">
        <title>Genomic insights into carbon and energy metabolism of Deferribacter autotrophicus revealed new metabolic traits in the phylum Deferribacteres.</title>
        <authorList>
            <person name="Slobodkin A.I."/>
            <person name="Slobodkina G.B."/>
            <person name="Allioux M."/>
            <person name="Alain K."/>
            <person name="Jebbar M."/>
            <person name="Shadrin V."/>
            <person name="Kublanov I.V."/>
            <person name="Toshchakov S.V."/>
            <person name="Bonch-Osmolovskaya E.A."/>
        </authorList>
    </citation>
    <scope>NUCLEOTIDE SEQUENCE [LARGE SCALE GENOMIC DNA]</scope>
    <source>
        <strain evidence="14 15">SL50</strain>
    </source>
</reference>
<feature type="binding site" evidence="12">
    <location>
        <begin position="36"/>
        <end position="38"/>
    </location>
    <ligand>
        <name>ATP</name>
        <dbReference type="ChEBI" id="CHEBI:30616"/>
    </ligand>
</feature>
<dbReference type="UniPathway" id="UPA00087">
    <property type="reaction ID" value="UER00172"/>
</dbReference>
<name>A0A5A8F4Z4_9BACT</name>
<dbReference type="GO" id="GO:0004749">
    <property type="term" value="F:ribose phosphate diphosphokinase activity"/>
    <property type="evidence" value="ECO:0007669"/>
    <property type="project" value="UniProtKB-UniRule"/>
</dbReference>
<dbReference type="InterPro" id="IPR005946">
    <property type="entry name" value="Rib-P_diPkinase"/>
</dbReference>
<dbReference type="SMART" id="SM01400">
    <property type="entry name" value="Pribosyltran_N"/>
    <property type="match status" value="1"/>
</dbReference>
<proteinExistence type="inferred from homology"/>
<keyword evidence="12" id="KW-0963">Cytoplasm</keyword>
<dbReference type="PROSITE" id="PS00114">
    <property type="entry name" value="PRPP_SYNTHASE"/>
    <property type="match status" value="1"/>
</dbReference>
<feature type="binding site" evidence="12">
    <location>
        <position position="129"/>
    </location>
    <ligand>
        <name>Mg(2+)</name>
        <dbReference type="ChEBI" id="CHEBI:18420"/>
    </ligand>
</feature>
<evidence type="ECO:0000256" key="6">
    <source>
        <dbReference type="ARBA" id="ARBA00022777"/>
    </source>
</evidence>
<feature type="binding site" evidence="12">
    <location>
        <begin position="223"/>
        <end position="227"/>
    </location>
    <ligand>
        <name>D-ribose 5-phosphate</name>
        <dbReference type="ChEBI" id="CHEBI:78346"/>
    </ligand>
</feature>
<keyword evidence="6 12" id="KW-0418">Kinase</keyword>
<evidence type="ECO:0000256" key="10">
    <source>
        <dbReference type="ARBA" id="ARBA00054914"/>
    </source>
</evidence>
<comment type="similarity">
    <text evidence="11 12">Belongs to the ribose-phosphate pyrophosphokinase family. Class I subfamily.</text>
</comment>
<dbReference type="HAMAP" id="MF_00583_B">
    <property type="entry name" value="RibP_PPkinase_B"/>
    <property type="match status" value="1"/>
</dbReference>
<keyword evidence="2 12" id="KW-0808">Transferase</keyword>
<comment type="catalytic activity">
    <reaction evidence="9 12">
        <text>D-ribose 5-phosphate + ATP = 5-phospho-alpha-D-ribose 1-diphosphate + AMP + H(+)</text>
        <dbReference type="Rhea" id="RHEA:15609"/>
        <dbReference type="ChEBI" id="CHEBI:15378"/>
        <dbReference type="ChEBI" id="CHEBI:30616"/>
        <dbReference type="ChEBI" id="CHEBI:58017"/>
        <dbReference type="ChEBI" id="CHEBI:78346"/>
        <dbReference type="ChEBI" id="CHEBI:456215"/>
        <dbReference type="EC" id="2.7.6.1"/>
    </reaction>
</comment>
<dbReference type="InterPro" id="IPR029099">
    <property type="entry name" value="Pribosyltran_N"/>
</dbReference>
<feature type="domain" description="Ribose-phosphate pyrophosphokinase N-terminal" evidence="13">
    <location>
        <begin position="4"/>
        <end position="119"/>
    </location>
</feature>
<dbReference type="OrthoDB" id="9777067at2"/>
<protein>
    <recommendedName>
        <fullName evidence="12">Ribose-phosphate pyrophosphokinase</fullName>
        <shortName evidence="12">RPPK</shortName>
        <ecNumber evidence="12">2.7.6.1</ecNumber>
    </recommendedName>
    <alternativeName>
        <fullName evidence="12">5-phospho-D-ribosyl alpha-1-diphosphate synthase</fullName>
    </alternativeName>
    <alternativeName>
        <fullName evidence="12">Phosphoribosyl diphosphate synthase</fullName>
    </alternativeName>
    <alternativeName>
        <fullName evidence="12">Phosphoribosyl pyrophosphate synthase</fullName>
        <shortName evidence="12">P-Rib-PP synthase</shortName>
        <shortName evidence="12">PRPP synthase</shortName>
        <shortName evidence="12">PRPPase</shortName>
    </alternativeName>
</protein>
<comment type="pathway">
    <text evidence="1 12">Metabolic intermediate biosynthesis; 5-phospho-alpha-D-ribose 1-diphosphate biosynthesis; 5-phospho-alpha-D-ribose 1-diphosphate from D-ribose 5-phosphate (route I): step 1/1.</text>
</comment>
<dbReference type="PANTHER" id="PTHR10210">
    <property type="entry name" value="RIBOSE-PHOSPHATE DIPHOSPHOKINASE FAMILY MEMBER"/>
    <property type="match status" value="1"/>
</dbReference>
<dbReference type="CDD" id="cd06223">
    <property type="entry name" value="PRTases_typeI"/>
    <property type="match status" value="1"/>
</dbReference>
<dbReference type="NCBIfam" id="NF002320">
    <property type="entry name" value="PRK01259.1"/>
    <property type="match status" value="1"/>
</dbReference>
<organism evidence="14 15">
    <name type="scientific">Deferribacter autotrophicus</name>
    <dbReference type="NCBI Taxonomy" id="500465"/>
    <lineage>
        <taxon>Bacteria</taxon>
        <taxon>Pseudomonadati</taxon>
        <taxon>Deferribacterota</taxon>
        <taxon>Deferribacteres</taxon>
        <taxon>Deferribacterales</taxon>
        <taxon>Deferribacteraceae</taxon>
        <taxon>Deferribacter</taxon>
    </lineage>
</organism>
<keyword evidence="4 12" id="KW-0545">Nucleotide biosynthesis</keyword>
<comment type="function">
    <text evidence="10 12">Involved in the biosynthesis of the central metabolite phospho-alpha-D-ribosyl-1-pyrophosphate (PRPP) via the transfer of pyrophosphoryl group from ATP to 1-hydroxyl of ribose-5-phosphate (Rib-5-P).</text>
</comment>
<evidence type="ECO:0000256" key="3">
    <source>
        <dbReference type="ARBA" id="ARBA00022723"/>
    </source>
</evidence>
<accession>A0A5A8F4Z4</accession>
<dbReference type="EMBL" id="VFJB01000004">
    <property type="protein sequence ID" value="KAA0258691.1"/>
    <property type="molecule type" value="Genomic_DNA"/>
</dbReference>
<evidence type="ECO:0000313" key="14">
    <source>
        <dbReference type="EMBL" id="KAA0258691.1"/>
    </source>
</evidence>
<dbReference type="GO" id="GO:0009156">
    <property type="term" value="P:ribonucleoside monophosphate biosynthetic process"/>
    <property type="evidence" value="ECO:0007669"/>
    <property type="project" value="InterPro"/>
</dbReference>
<evidence type="ECO:0000256" key="9">
    <source>
        <dbReference type="ARBA" id="ARBA00049535"/>
    </source>
</evidence>
<dbReference type="GO" id="GO:0005524">
    <property type="term" value="F:ATP binding"/>
    <property type="evidence" value="ECO:0007669"/>
    <property type="project" value="UniProtKB-KW"/>
</dbReference>
<keyword evidence="5 12" id="KW-0547">Nucleotide-binding</keyword>
<dbReference type="InterPro" id="IPR029057">
    <property type="entry name" value="PRTase-like"/>
</dbReference>
<dbReference type="Pfam" id="PF14572">
    <property type="entry name" value="Pribosyl_synth"/>
    <property type="match status" value="1"/>
</dbReference>
<dbReference type="InterPro" id="IPR000842">
    <property type="entry name" value="PRib_PP_synth_CS"/>
</dbReference>
<dbReference type="AlphaFoldDB" id="A0A5A8F4Z4"/>
<dbReference type="NCBIfam" id="TIGR01251">
    <property type="entry name" value="ribP_PPkin"/>
    <property type="match status" value="1"/>
</dbReference>
<keyword evidence="8 12" id="KW-0460">Magnesium</keyword>
<dbReference type="InterPro" id="IPR000836">
    <property type="entry name" value="PRTase_dom"/>
</dbReference>
<evidence type="ECO:0000313" key="15">
    <source>
        <dbReference type="Proteomes" id="UP000322876"/>
    </source>
</evidence>
<keyword evidence="3 12" id="KW-0479">Metal-binding</keyword>
<comment type="subunit">
    <text evidence="12">Homohexamer.</text>
</comment>
<dbReference type="InterPro" id="IPR037515">
    <property type="entry name" value="Rib-P_diPkinase_bac"/>
</dbReference>
<evidence type="ECO:0000256" key="4">
    <source>
        <dbReference type="ARBA" id="ARBA00022727"/>
    </source>
</evidence>
<feature type="binding site" evidence="12">
    <location>
        <begin position="95"/>
        <end position="96"/>
    </location>
    <ligand>
        <name>ATP</name>
        <dbReference type="ChEBI" id="CHEBI:30616"/>
    </ligand>
</feature>
<keyword evidence="15" id="KW-1185">Reference proteome</keyword>
<gene>
    <name evidence="12" type="primary">prs</name>
    <name evidence="14" type="ORF">FHQ18_04285</name>
</gene>
<evidence type="ECO:0000256" key="12">
    <source>
        <dbReference type="HAMAP-Rule" id="MF_00583"/>
    </source>
</evidence>
<comment type="caution">
    <text evidence="14">The sequence shown here is derived from an EMBL/GenBank/DDBJ whole genome shotgun (WGS) entry which is preliminary data.</text>
</comment>
<dbReference type="Gene3D" id="3.40.50.2020">
    <property type="match status" value="2"/>
</dbReference>
<keyword evidence="7 12" id="KW-0067">ATP-binding</keyword>
<feature type="binding site" evidence="12">
    <location>
        <position position="219"/>
    </location>
    <ligand>
        <name>D-ribose 5-phosphate</name>
        <dbReference type="ChEBI" id="CHEBI:78346"/>
    </ligand>
</feature>
<dbReference type="GO" id="GO:0016301">
    <property type="term" value="F:kinase activity"/>
    <property type="evidence" value="ECO:0007669"/>
    <property type="project" value="UniProtKB-KW"/>
</dbReference>
<dbReference type="Pfam" id="PF13793">
    <property type="entry name" value="Pribosyltran_N"/>
    <property type="match status" value="1"/>
</dbReference>
<evidence type="ECO:0000256" key="7">
    <source>
        <dbReference type="ARBA" id="ARBA00022840"/>
    </source>
</evidence>
<dbReference type="EC" id="2.7.6.1" evidence="12"/>
<evidence type="ECO:0000259" key="13">
    <source>
        <dbReference type="Pfam" id="PF13793"/>
    </source>
</evidence>
<dbReference type="GO" id="GO:0005737">
    <property type="term" value="C:cytoplasm"/>
    <property type="evidence" value="ECO:0007669"/>
    <property type="project" value="UniProtKB-SubCell"/>
</dbReference>
<comment type="cofactor">
    <cofactor evidence="12">
        <name>Mg(2+)</name>
        <dbReference type="ChEBI" id="CHEBI:18420"/>
    </cofactor>
    <text evidence="12">Binds 2 Mg(2+) ions per subunit.</text>
</comment>
<dbReference type="PANTHER" id="PTHR10210:SF41">
    <property type="entry name" value="RIBOSE-PHOSPHATE PYROPHOSPHOKINASE 1, CHLOROPLASTIC"/>
    <property type="match status" value="1"/>
</dbReference>
<sequence length="314" mass="34277">MDFLVFSGNSNKSLAVEIVQKLGMRLSDATVTQFSDGEIFVRINESVRGRDVFVIQSSNYPADKHLMELMIMVDALRRASANSVTAVMPYFGYARQDRTVEPRVPITAKLVANILTTSGIDRMVTMDLHAGQIQGFFDIPVDNLYASPIITKYLIENKMMGDDYVVVSPDAGGVPRARAYAKVLQTSLAIIDKRRIAPNEAKAMHVVGDVKGKHVIIIDDMIDTAGTLTEAANAVIEMGALSVRAAATHAVLSGPAIERIVNSCLEEVIVTNTIELTKEKAAISKIKVLSVAEIFAEAIRRIHKKESISSLFVN</sequence>
<feature type="active site" evidence="12">
    <location>
        <position position="193"/>
    </location>
</feature>
<dbReference type="GO" id="GO:0002189">
    <property type="term" value="C:ribose phosphate diphosphokinase complex"/>
    <property type="evidence" value="ECO:0007669"/>
    <property type="project" value="TreeGrafter"/>
</dbReference>
<feature type="binding site" evidence="12">
    <location>
        <position position="170"/>
    </location>
    <ligand>
        <name>Mg(2+)</name>
        <dbReference type="ChEBI" id="CHEBI:18420"/>
    </ligand>
</feature>
<evidence type="ECO:0000256" key="5">
    <source>
        <dbReference type="ARBA" id="ARBA00022741"/>
    </source>
</evidence>
<evidence type="ECO:0000256" key="8">
    <source>
        <dbReference type="ARBA" id="ARBA00022842"/>
    </source>
</evidence>